<dbReference type="GO" id="GO:0006352">
    <property type="term" value="P:DNA-templated transcription initiation"/>
    <property type="evidence" value="ECO:0007669"/>
    <property type="project" value="InterPro"/>
</dbReference>
<dbReference type="Gene3D" id="1.10.10.60">
    <property type="entry name" value="Homeodomain-like"/>
    <property type="match status" value="1"/>
</dbReference>
<dbReference type="AlphaFoldDB" id="A0A545U161"/>
<evidence type="ECO:0000256" key="8">
    <source>
        <dbReference type="ARBA" id="ARBA00023163"/>
    </source>
</evidence>
<dbReference type="GO" id="GO:0016987">
    <property type="term" value="F:sigma factor activity"/>
    <property type="evidence" value="ECO:0007669"/>
    <property type="project" value="UniProtKB-KW"/>
</dbReference>
<protein>
    <recommendedName>
        <fullName evidence="9">RNA polymerase sigma-54 factor</fullName>
    </recommendedName>
</protein>
<dbReference type="PROSITE" id="PS50044">
    <property type="entry name" value="SIGMA54_3"/>
    <property type="match status" value="1"/>
</dbReference>
<dbReference type="GO" id="GO:0016779">
    <property type="term" value="F:nucleotidyltransferase activity"/>
    <property type="evidence" value="ECO:0007669"/>
    <property type="project" value="UniProtKB-KW"/>
</dbReference>
<dbReference type="PIRSF" id="PIRSF000774">
    <property type="entry name" value="RpoN"/>
    <property type="match status" value="1"/>
</dbReference>
<keyword evidence="6 9" id="KW-0731">Sigma factor</keyword>
<dbReference type="Pfam" id="PF04963">
    <property type="entry name" value="Sigma54_CBD"/>
    <property type="match status" value="1"/>
</dbReference>
<evidence type="ECO:0000259" key="11">
    <source>
        <dbReference type="Pfam" id="PF04552"/>
    </source>
</evidence>
<evidence type="ECO:0000313" key="14">
    <source>
        <dbReference type="Proteomes" id="UP000315252"/>
    </source>
</evidence>
<evidence type="ECO:0000256" key="9">
    <source>
        <dbReference type="PIRNR" id="PIRNR000774"/>
    </source>
</evidence>
<dbReference type="InterPro" id="IPR007634">
    <property type="entry name" value="RNA_pol_sigma_54_DNA-bd"/>
</dbReference>
<dbReference type="Pfam" id="PF04552">
    <property type="entry name" value="Sigma54_DBD"/>
    <property type="match status" value="1"/>
</dbReference>
<feature type="domain" description="RNA polymerase sigma factor 54 core-binding" evidence="12">
    <location>
        <begin position="171"/>
        <end position="358"/>
    </location>
</feature>
<dbReference type="NCBIfam" id="TIGR02395">
    <property type="entry name" value="rpoN_sigma"/>
    <property type="match status" value="1"/>
</dbReference>
<accession>A0A545U161</accession>
<evidence type="ECO:0000256" key="4">
    <source>
        <dbReference type="ARBA" id="ARBA00022695"/>
    </source>
</evidence>
<dbReference type="Gene3D" id="1.10.10.1330">
    <property type="entry name" value="RNA polymerase sigma-54 factor, core-binding domain"/>
    <property type="match status" value="1"/>
</dbReference>
<dbReference type="NCBIfam" id="NF009118">
    <property type="entry name" value="PRK12469.1"/>
    <property type="match status" value="1"/>
</dbReference>
<dbReference type="Pfam" id="PF00309">
    <property type="entry name" value="Sigma54_AID"/>
    <property type="match status" value="1"/>
</dbReference>
<dbReference type="Proteomes" id="UP000315252">
    <property type="component" value="Unassembled WGS sequence"/>
</dbReference>
<dbReference type="NCBIfam" id="NF004596">
    <property type="entry name" value="PRK05932.1-3"/>
    <property type="match status" value="1"/>
</dbReference>
<dbReference type="PANTHER" id="PTHR32248">
    <property type="entry name" value="RNA POLYMERASE SIGMA-54 FACTOR"/>
    <property type="match status" value="1"/>
</dbReference>
<evidence type="ECO:0000256" key="1">
    <source>
        <dbReference type="ARBA" id="ARBA00008798"/>
    </source>
</evidence>
<gene>
    <name evidence="13" type="primary">rpoN</name>
    <name evidence="13" type="ORF">FKG95_01070</name>
</gene>
<dbReference type="EMBL" id="VHSH01000001">
    <property type="protein sequence ID" value="TQV83222.1"/>
    <property type="molecule type" value="Genomic_DNA"/>
</dbReference>
<keyword evidence="3 9" id="KW-0808">Transferase</keyword>
<keyword evidence="4 9" id="KW-0548">Nucleotidyltransferase</keyword>
<reference evidence="13 14" key="1">
    <citation type="submission" date="2019-06" db="EMBL/GenBank/DDBJ databases">
        <title>Whole genome sequence for Rhodospirillaceae sp. R148.</title>
        <authorList>
            <person name="Wang G."/>
        </authorList>
    </citation>
    <scope>NUCLEOTIDE SEQUENCE [LARGE SCALE GENOMIC DNA]</scope>
    <source>
        <strain evidence="13 14">R148</strain>
    </source>
</reference>
<comment type="similarity">
    <text evidence="1 9">Belongs to the sigma-54 factor family.</text>
</comment>
<evidence type="ECO:0000256" key="5">
    <source>
        <dbReference type="ARBA" id="ARBA00023015"/>
    </source>
</evidence>
<dbReference type="GO" id="GO:0001216">
    <property type="term" value="F:DNA-binding transcription activator activity"/>
    <property type="evidence" value="ECO:0007669"/>
    <property type="project" value="InterPro"/>
</dbReference>
<dbReference type="PANTHER" id="PTHR32248:SF4">
    <property type="entry name" value="RNA POLYMERASE SIGMA-54 FACTOR"/>
    <property type="match status" value="1"/>
</dbReference>
<dbReference type="PROSITE" id="PS00718">
    <property type="entry name" value="SIGMA54_2"/>
    <property type="match status" value="1"/>
</dbReference>
<evidence type="ECO:0000256" key="10">
    <source>
        <dbReference type="SAM" id="MobiDB-lite"/>
    </source>
</evidence>
<sequence length="537" mass="59475">MAVTQRLELRQGQTLVMTPQLQQAIKLLQLSNVELAAFIDRELEQNPLLERDDGPDGGASENAALDGAAAPEATLMNGHDTGVPGESAAGSEATAEQMAEVSAADLTESAPDSLDLANAESLPGDNDAPLDTDFENVYQSSPGDDRGQDDTSFSNWGAGGNTRFEDSDQSIESQLTEAVTLRQHLLDQLQMDVTDPVDRMIGVHLIDMLDVSGYLVGDLNDLSETLACDIGRVEATLAKMQKMEPAGVFARSLRECLALQLSEQNRLDPAIERLLDNLDLLGKRQFAELRKICGVDEEDFMEMIAEIKALNPRPAATFDDNAAEPIIPDVLMRAQPDGTWLVELNSDTLPRVLVNTRYFTNVSERVRTKEEREYLSNQYQTANWLVKSLHQRATTILKVAAEIVRQQDAFFRKGVQHMKPLTLRHIAEVIEMHESTVSRVTSNKYIVTPRGTYELKYFFTASIGGADGEAHSAEAVRYRIKVLIDAENASKILSDDTIVDMLRGDGIDIARRTVAKYRESMRIPSSVQRRREKAAQR</sequence>
<feature type="region of interest" description="Disordered" evidence="10">
    <location>
        <begin position="74"/>
        <end position="167"/>
    </location>
</feature>
<feature type="compositionally biased region" description="Low complexity" evidence="10">
    <location>
        <begin position="85"/>
        <end position="96"/>
    </location>
</feature>
<keyword evidence="8 9" id="KW-0804">Transcription</keyword>
<dbReference type="PROSITE" id="PS00717">
    <property type="entry name" value="SIGMA54_1"/>
    <property type="match status" value="1"/>
</dbReference>
<evidence type="ECO:0000259" key="12">
    <source>
        <dbReference type="Pfam" id="PF04963"/>
    </source>
</evidence>
<organism evidence="13 14">
    <name type="scientific">Denitrobaculum tricleocarpae</name>
    <dbReference type="NCBI Taxonomy" id="2591009"/>
    <lineage>
        <taxon>Bacteria</taxon>
        <taxon>Pseudomonadati</taxon>
        <taxon>Pseudomonadota</taxon>
        <taxon>Alphaproteobacteria</taxon>
        <taxon>Rhodospirillales</taxon>
        <taxon>Rhodospirillaceae</taxon>
        <taxon>Denitrobaculum</taxon>
    </lineage>
</organism>
<comment type="function">
    <text evidence="9">Sigma factors are initiation factors that promote the attachment of RNA polymerase to specific initiation sites and are then released.</text>
</comment>
<comment type="caution">
    <text evidence="13">The sequence shown here is derived from an EMBL/GenBank/DDBJ whole genome shotgun (WGS) entry which is preliminary data.</text>
</comment>
<proteinExistence type="inferred from homology"/>
<keyword evidence="7 9" id="KW-0238">DNA-binding</keyword>
<feature type="domain" description="RNA polymerase sigma factor 54 DNA-binding" evidence="11">
    <location>
        <begin position="373"/>
        <end position="531"/>
    </location>
</feature>
<dbReference type="GO" id="GO:0003677">
    <property type="term" value="F:DNA binding"/>
    <property type="evidence" value="ECO:0007669"/>
    <property type="project" value="UniProtKB-KW"/>
</dbReference>
<keyword evidence="14" id="KW-1185">Reference proteome</keyword>
<dbReference type="OrthoDB" id="9814402at2"/>
<evidence type="ECO:0000256" key="2">
    <source>
        <dbReference type="ARBA" id="ARBA00022478"/>
    </source>
</evidence>
<evidence type="ECO:0000256" key="7">
    <source>
        <dbReference type="ARBA" id="ARBA00023125"/>
    </source>
</evidence>
<name>A0A545U161_9PROT</name>
<dbReference type="InterPro" id="IPR007046">
    <property type="entry name" value="RNA_pol_sigma_54_core-bd"/>
</dbReference>
<dbReference type="InterPro" id="IPR000394">
    <property type="entry name" value="RNA_pol_sigma_54"/>
</dbReference>
<dbReference type="InterPro" id="IPR038709">
    <property type="entry name" value="RpoN_core-bd_sf"/>
</dbReference>
<dbReference type="GO" id="GO:0000428">
    <property type="term" value="C:DNA-directed RNA polymerase complex"/>
    <property type="evidence" value="ECO:0007669"/>
    <property type="project" value="UniProtKB-KW"/>
</dbReference>
<keyword evidence="5 9" id="KW-0805">Transcription regulation</keyword>
<dbReference type="RefSeq" id="WP_142894297.1">
    <property type="nucleotide sequence ID" value="NZ_ML660052.1"/>
</dbReference>
<dbReference type="PRINTS" id="PR00045">
    <property type="entry name" value="SIGMA54FCT"/>
</dbReference>
<keyword evidence="2 9" id="KW-0240">DNA-directed RNA polymerase</keyword>
<evidence type="ECO:0000256" key="6">
    <source>
        <dbReference type="ARBA" id="ARBA00023082"/>
    </source>
</evidence>
<evidence type="ECO:0000256" key="3">
    <source>
        <dbReference type="ARBA" id="ARBA00022679"/>
    </source>
</evidence>
<evidence type="ECO:0000313" key="13">
    <source>
        <dbReference type="EMBL" id="TQV83222.1"/>
    </source>
</evidence>